<evidence type="ECO:0008006" key="3">
    <source>
        <dbReference type="Google" id="ProtNLM"/>
    </source>
</evidence>
<gene>
    <name evidence="1" type="ORF">BDFB_015092</name>
</gene>
<proteinExistence type="predicted"/>
<organism evidence="1 2">
    <name type="scientific">Asbolus verrucosus</name>
    <name type="common">Desert ironclad beetle</name>
    <dbReference type="NCBI Taxonomy" id="1661398"/>
    <lineage>
        <taxon>Eukaryota</taxon>
        <taxon>Metazoa</taxon>
        <taxon>Ecdysozoa</taxon>
        <taxon>Arthropoda</taxon>
        <taxon>Hexapoda</taxon>
        <taxon>Insecta</taxon>
        <taxon>Pterygota</taxon>
        <taxon>Neoptera</taxon>
        <taxon>Endopterygota</taxon>
        <taxon>Coleoptera</taxon>
        <taxon>Polyphaga</taxon>
        <taxon>Cucujiformia</taxon>
        <taxon>Tenebrionidae</taxon>
        <taxon>Pimeliinae</taxon>
        <taxon>Asbolus</taxon>
    </lineage>
</organism>
<dbReference type="SUPFAM" id="SSF56801">
    <property type="entry name" value="Acetyl-CoA synthetase-like"/>
    <property type="match status" value="1"/>
</dbReference>
<accession>A0A482VAX1</accession>
<comment type="caution">
    <text evidence="1">The sequence shown here is derived from an EMBL/GenBank/DDBJ whole genome shotgun (WGS) entry which is preliminary data.</text>
</comment>
<sequence>MGFIVKKEGIAVSEEEILDHLSKYVSVEKLLHGGVQFVDAIPKSSSGKILRKELRKMFE</sequence>
<dbReference type="Proteomes" id="UP000292052">
    <property type="component" value="Unassembled WGS sequence"/>
</dbReference>
<name>A0A482VAX1_ASBVE</name>
<dbReference type="EMBL" id="QDEB01119379">
    <property type="protein sequence ID" value="RZB40384.1"/>
    <property type="molecule type" value="Genomic_DNA"/>
</dbReference>
<dbReference type="OrthoDB" id="10253869at2759"/>
<dbReference type="InterPro" id="IPR045851">
    <property type="entry name" value="AMP-bd_C_sf"/>
</dbReference>
<protein>
    <recommendedName>
        <fullName evidence="3">AMP-binding C domain containing protein</fullName>
    </recommendedName>
</protein>
<dbReference type="STRING" id="1661398.A0A482VAX1"/>
<dbReference type="Gene3D" id="3.30.300.30">
    <property type="match status" value="1"/>
</dbReference>
<evidence type="ECO:0000313" key="1">
    <source>
        <dbReference type="EMBL" id="RZB40384.1"/>
    </source>
</evidence>
<reference evidence="1 2" key="1">
    <citation type="submission" date="2017-03" db="EMBL/GenBank/DDBJ databases">
        <title>Genome of the blue death feigning beetle - Asbolus verrucosus.</title>
        <authorList>
            <person name="Rider S.D."/>
        </authorList>
    </citation>
    <scope>NUCLEOTIDE SEQUENCE [LARGE SCALE GENOMIC DNA]</scope>
    <source>
        <strain evidence="1">Butters</strain>
        <tissue evidence="1">Head and leg muscle</tissue>
    </source>
</reference>
<keyword evidence="2" id="KW-1185">Reference proteome</keyword>
<evidence type="ECO:0000313" key="2">
    <source>
        <dbReference type="Proteomes" id="UP000292052"/>
    </source>
</evidence>
<dbReference type="AlphaFoldDB" id="A0A482VAX1"/>